<evidence type="ECO:0000313" key="2">
    <source>
        <dbReference type="Proteomes" id="UP001372338"/>
    </source>
</evidence>
<organism evidence="1 2">
    <name type="scientific">Crotalaria pallida</name>
    <name type="common">Smooth rattlebox</name>
    <name type="synonym">Crotalaria striata</name>
    <dbReference type="NCBI Taxonomy" id="3830"/>
    <lineage>
        <taxon>Eukaryota</taxon>
        <taxon>Viridiplantae</taxon>
        <taxon>Streptophyta</taxon>
        <taxon>Embryophyta</taxon>
        <taxon>Tracheophyta</taxon>
        <taxon>Spermatophyta</taxon>
        <taxon>Magnoliopsida</taxon>
        <taxon>eudicotyledons</taxon>
        <taxon>Gunneridae</taxon>
        <taxon>Pentapetalae</taxon>
        <taxon>rosids</taxon>
        <taxon>fabids</taxon>
        <taxon>Fabales</taxon>
        <taxon>Fabaceae</taxon>
        <taxon>Papilionoideae</taxon>
        <taxon>50 kb inversion clade</taxon>
        <taxon>genistoids sensu lato</taxon>
        <taxon>core genistoids</taxon>
        <taxon>Crotalarieae</taxon>
        <taxon>Crotalaria</taxon>
    </lineage>
</organism>
<comment type="caution">
    <text evidence="1">The sequence shown here is derived from an EMBL/GenBank/DDBJ whole genome shotgun (WGS) entry which is preliminary data.</text>
</comment>
<dbReference type="EMBL" id="JAYWIO010000005">
    <property type="protein sequence ID" value="KAK7259954.1"/>
    <property type="molecule type" value="Genomic_DNA"/>
</dbReference>
<sequence>MEDQLGGRREELLNKAGVEMIPIQESEDVAAAKLTDGMGPNNNVKQNEHREVRVKNQFGGKNPQAKVTKPNGAKPNLIKPNMERTLLQARGEKENLNEGVVTLNFMNNHRNLTDEHKLNPKPLDSINSNMDVCEVCEPVKKLGLVVSPTEVARSNADGTMEVVARVLLLMENRSNEERKRNDAFGASDGCTRLYFWCSRLGAGSGAPGRAMVCNWHAELARTRSGAAFRAGVVSGHAHSQFKHLH</sequence>
<name>A0AAN9EMQ0_CROPI</name>
<protein>
    <submittedName>
        <fullName evidence="1">Uncharacterized protein</fullName>
    </submittedName>
</protein>
<keyword evidence="2" id="KW-1185">Reference proteome</keyword>
<gene>
    <name evidence="1" type="ORF">RIF29_25589</name>
</gene>
<evidence type="ECO:0000313" key="1">
    <source>
        <dbReference type="EMBL" id="KAK7259954.1"/>
    </source>
</evidence>
<reference evidence="1 2" key="1">
    <citation type="submission" date="2024-01" db="EMBL/GenBank/DDBJ databases">
        <title>The genomes of 5 underutilized Papilionoideae crops provide insights into root nodulation and disease resistanc.</title>
        <authorList>
            <person name="Yuan L."/>
        </authorList>
    </citation>
    <scope>NUCLEOTIDE SEQUENCE [LARGE SCALE GENOMIC DNA]</scope>
    <source>
        <strain evidence="1">ZHUSHIDOU_FW_LH</strain>
        <tissue evidence="1">Leaf</tissue>
    </source>
</reference>
<proteinExistence type="predicted"/>
<dbReference type="Proteomes" id="UP001372338">
    <property type="component" value="Unassembled WGS sequence"/>
</dbReference>
<accession>A0AAN9EMQ0</accession>
<dbReference type="AlphaFoldDB" id="A0AAN9EMQ0"/>